<comment type="subcellular location">
    <subcellularLocation>
        <location evidence="1">Membrane</location>
        <topology evidence="1">Single-pass membrane protein</topology>
    </subcellularLocation>
</comment>
<keyword evidence="2" id="KW-0433">Leucine-rich repeat</keyword>
<dbReference type="AlphaFoldDB" id="A0AAU9NFA8"/>
<dbReference type="Pfam" id="PF00560">
    <property type="entry name" value="LRR_1"/>
    <property type="match status" value="2"/>
</dbReference>
<dbReference type="SUPFAM" id="SSF52058">
    <property type="entry name" value="L domain-like"/>
    <property type="match status" value="1"/>
</dbReference>
<keyword evidence="6" id="KW-1133">Transmembrane helix</keyword>
<dbReference type="InterPro" id="IPR053211">
    <property type="entry name" value="DNA_repair-toleration"/>
</dbReference>
<keyword evidence="4 8" id="KW-0732">Signal</keyword>
<evidence type="ECO:0000256" key="3">
    <source>
        <dbReference type="ARBA" id="ARBA00022692"/>
    </source>
</evidence>
<dbReference type="FunFam" id="3.80.10.10:FF:000129">
    <property type="entry name" value="Leucine-rich repeat receptor-like kinase"/>
    <property type="match status" value="1"/>
</dbReference>
<evidence type="ECO:0000256" key="5">
    <source>
        <dbReference type="ARBA" id="ARBA00022737"/>
    </source>
</evidence>
<dbReference type="PANTHER" id="PTHR48060">
    <property type="entry name" value="DNA DAMAGE-REPAIR/TOLERATION PROTEIN DRT100"/>
    <property type="match status" value="1"/>
</dbReference>
<gene>
    <name evidence="9" type="ORF">LVIROSA_LOCUS22946</name>
</gene>
<dbReference type="InterPro" id="IPR001611">
    <property type="entry name" value="Leu-rich_rpt"/>
</dbReference>
<accession>A0AAU9NFA8</accession>
<dbReference type="Proteomes" id="UP001157418">
    <property type="component" value="Unassembled WGS sequence"/>
</dbReference>
<keyword evidence="3" id="KW-0812">Transmembrane</keyword>
<evidence type="ECO:0000256" key="4">
    <source>
        <dbReference type="ARBA" id="ARBA00022729"/>
    </source>
</evidence>
<evidence type="ECO:0000256" key="1">
    <source>
        <dbReference type="ARBA" id="ARBA00004167"/>
    </source>
</evidence>
<keyword evidence="7" id="KW-0472">Membrane</keyword>
<dbReference type="EMBL" id="CAKMRJ010004445">
    <property type="protein sequence ID" value="CAH1436577.1"/>
    <property type="molecule type" value="Genomic_DNA"/>
</dbReference>
<protein>
    <recommendedName>
        <fullName evidence="11">Leucine-rich repeat-containing N-terminal plant-type domain-containing protein</fullName>
    </recommendedName>
</protein>
<evidence type="ECO:0000313" key="10">
    <source>
        <dbReference type="Proteomes" id="UP001157418"/>
    </source>
</evidence>
<sequence>MCFSFFSKVAVLLVALIIQMSGVVSVDNLALHAIKSEITEDPQGVLSFWNDSLPFWRGVICGSLHQRVTGLNLANRGLVGTLSPSIANLSFLRYIYLDNNKLHGSIPPEIGSLFRLESLSLPNNSFTKEIPNNISNCTKLLHIDLSGNIAIKCSNQSIKSPTKRRFQEFYS</sequence>
<dbReference type="Gene3D" id="3.80.10.10">
    <property type="entry name" value="Ribonuclease Inhibitor"/>
    <property type="match status" value="1"/>
</dbReference>
<comment type="caution">
    <text evidence="9">The sequence shown here is derived from an EMBL/GenBank/DDBJ whole genome shotgun (WGS) entry which is preliminary data.</text>
</comment>
<evidence type="ECO:0000313" key="9">
    <source>
        <dbReference type="EMBL" id="CAH1436577.1"/>
    </source>
</evidence>
<keyword evidence="5" id="KW-0677">Repeat</keyword>
<feature type="chain" id="PRO_5043572056" description="Leucine-rich repeat-containing N-terminal plant-type domain-containing protein" evidence="8">
    <location>
        <begin position="26"/>
        <end position="171"/>
    </location>
</feature>
<name>A0AAU9NFA8_9ASTR</name>
<evidence type="ECO:0000256" key="2">
    <source>
        <dbReference type="ARBA" id="ARBA00022614"/>
    </source>
</evidence>
<dbReference type="InterPro" id="IPR032675">
    <property type="entry name" value="LRR_dom_sf"/>
</dbReference>
<evidence type="ECO:0000256" key="8">
    <source>
        <dbReference type="SAM" id="SignalP"/>
    </source>
</evidence>
<evidence type="ECO:0000256" key="7">
    <source>
        <dbReference type="ARBA" id="ARBA00023136"/>
    </source>
</evidence>
<organism evidence="9 10">
    <name type="scientific">Lactuca virosa</name>
    <dbReference type="NCBI Taxonomy" id="75947"/>
    <lineage>
        <taxon>Eukaryota</taxon>
        <taxon>Viridiplantae</taxon>
        <taxon>Streptophyta</taxon>
        <taxon>Embryophyta</taxon>
        <taxon>Tracheophyta</taxon>
        <taxon>Spermatophyta</taxon>
        <taxon>Magnoliopsida</taxon>
        <taxon>eudicotyledons</taxon>
        <taxon>Gunneridae</taxon>
        <taxon>Pentapetalae</taxon>
        <taxon>asterids</taxon>
        <taxon>campanulids</taxon>
        <taxon>Asterales</taxon>
        <taxon>Asteraceae</taxon>
        <taxon>Cichorioideae</taxon>
        <taxon>Cichorieae</taxon>
        <taxon>Lactucinae</taxon>
        <taxon>Lactuca</taxon>
    </lineage>
</organism>
<dbReference type="PANTHER" id="PTHR48060:SF21">
    <property type="entry name" value="L DOMAIN-LIKE PROTEIN"/>
    <property type="match status" value="1"/>
</dbReference>
<reference evidence="9 10" key="1">
    <citation type="submission" date="2022-01" db="EMBL/GenBank/DDBJ databases">
        <authorList>
            <person name="Xiong W."/>
            <person name="Schranz E."/>
        </authorList>
    </citation>
    <scope>NUCLEOTIDE SEQUENCE [LARGE SCALE GENOMIC DNA]</scope>
</reference>
<evidence type="ECO:0000256" key="6">
    <source>
        <dbReference type="ARBA" id="ARBA00022989"/>
    </source>
</evidence>
<keyword evidence="10" id="KW-1185">Reference proteome</keyword>
<feature type="signal peptide" evidence="8">
    <location>
        <begin position="1"/>
        <end position="25"/>
    </location>
</feature>
<dbReference type="GO" id="GO:0016020">
    <property type="term" value="C:membrane"/>
    <property type="evidence" value="ECO:0007669"/>
    <property type="project" value="UniProtKB-SubCell"/>
</dbReference>
<evidence type="ECO:0008006" key="11">
    <source>
        <dbReference type="Google" id="ProtNLM"/>
    </source>
</evidence>
<proteinExistence type="predicted"/>